<comment type="caution">
    <text evidence="1">The sequence shown here is derived from an EMBL/GenBank/DDBJ whole genome shotgun (WGS) entry which is preliminary data.</text>
</comment>
<sequence>MLDKILAGRITQGFSNDLSIKLVRCTILYAKFGSADDLKDSPSFSSFLIVVVALATYLHPIGQDT</sequence>
<evidence type="ECO:0000313" key="2">
    <source>
        <dbReference type="Proteomes" id="UP000028006"/>
    </source>
</evidence>
<reference evidence="1 2" key="1">
    <citation type="submission" date="2014-06" db="EMBL/GenBank/DDBJ databases">
        <title>Whole Genome Sequences of Three Symbiotic Endozoicomonas Bacteria.</title>
        <authorList>
            <person name="Neave M.J."/>
            <person name="Apprill A."/>
            <person name="Voolstra C.R."/>
        </authorList>
    </citation>
    <scope>NUCLEOTIDE SEQUENCE [LARGE SCALE GENOMIC DNA]</scope>
    <source>
        <strain evidence="1 2">LMG 24815</strain>
    </source>
</reference>
<evidence type="ECO:0000313" key="1">
    <source>
        <dbReference type="EMBL" id="KEQ12002.1"/>
    </source>
</evidence>
<accession>A0A081N0M9</accession>
<protein>
    <submittedName>
        <fullName evidence="1">Uncharacterized protein</fullName>
    </submittedName>
</protein>
<gene>
    <name evidence="1" type="ORF">GZ77_23210</name>
</gene>
<organism evidence="1 2">
    <name type="scientific">Endozoicomonas montiporae</name>
    <dbReference type="NCBI Taxonomy" id="1027273"/>
    <lineage>
        <taxon>Bacteria</taxon>
        <taxon>Pseudomonadati</taxon>
        <taxon>Pseudomonadota</taxon>
        <taxon>Gammaproteobacteria</taxon>
        <taxon>Oceanospirillales</taxon>
        <taxon>Endozoicomonadaceae</taxon>
        <taxon>Endozoicomonas</taxon>
    </lineage>
</organism>
<keyword evidence="2" id="KW-1185">Reference proteome</keyword>
<dbReference type="AlphaFoldDB" id="A0A081N0M9"/>
<dbReference type="EMBL" id="JOKG01000005">
    <property type="protein sequence ID" value="KEQ12002.1"/>
    <property type="molecule type" value="Genomic_DNA"/>
</dbReference>
<dbReference type="Proteomes" id="UP000028006">
    <property type="component" value="Unassembled WGS sequence"/>
</dbReference>
<name>A0A081N0M9_9GAMM</name>
<proteinExistence type="predicted"/>